<name>A0ABZ0Z3D6_9CAUD</name>
<keyword evidence="2" id="KW-1185">Reference proteome</keyword>
<sequence length="413" mass="50028">MLEDYRENFNARGFATRLRYNEDLRNELIQETSFLPNTVTLSERMYYWFHNIDSPLLCPHCGKLRKFRKFTYGYFPTCGSKECRAKSIAYGNKFMHNYDVIQKKMKETYASVHNGIQHNMKDPEFIKKYISDKKLNTVKRYLKKFNYSIIDKRENSYDIQCNKCKRIFKNIDGDLITYNLYRNKQFCENCYNAKKSYTVRSKFENDIYQYTLNICSKYEKIISNRKVGNEFFIYDIVLYDKKLVIECNGIYYHSELFISNDYHYKKLNNANNAGYELLTIWQDDWTNNKEDEKRKILRYINPHIISFNICSIKDNKFYYNNVVILELIINKTIITLDYKSTYIICDLYDYLKFYYNGYIIEHNLDMPLFDFEKQLEVVKYEEHVYYLDGHIRVQKYKDGLLKIYCAGKLYLNI</sequence>
<accession>A0ABZ0Z3D6</accession>
<dbReference type="Proteomes" id="UP001349343">
    <property type="component" value="Segment"/>
</dbReference>
<keyword evidence="1" id="KW-0540">Nuclease</keyword>
<dbReference type="Gene3D" id="3.40.960.10">
    <property type="entry name" value="VSR Endonuclease"/>
    <property type="match status" value="1"/>
</dbReference>
<reference evidence="1 2" key="1">
    <citation type="submission" date="2023-11" db="EMBL/GenBank/DDBJ databases">
        <authorList>
            <person name="Cook R."/>
            <person name="Crisci M."/>
            <person name="Pye H."/>
            <person name="Adriaenssens E."/>
            <person name="Santini J."/>
        </authorList>
    </citation>
    <scope>NUCLEOTIDE SEQUENCE [LARGE SCALE GENOMIC DNA]</scope>
    <source>
        <strain evidence="1">Lak_Megaphage_RVC_JS4_GC31</strain>
    </source>
</reference>
<evidence type="ECO:0000313" key="1">
    <source>
        <dbReference type="EMBL" id="WQJ52982.1"/>
    </source>
</evidence>
<dbReference type="GO" id="GO:0004519">
    <property type="term" value="F:endonuclease activity"/>
    <property type="evidence" value="ECO:0007669"/>
    <property type="project" value="UniProtKB-KW"/>
</dbReference>
<dbReference type="SUPFAM" id="SSF52980">
    <property type="entry name" value="Restriction endonuclease-like"/>
    <property type="match status" value="1"/>
</dbReference>
<evidence type="ECO:0000313" key="2">
    <source>
        <dbReference type="Proteomes" id="UP001349343"/>
    </source>
</evidence>
<keyword evidence="1" id="KW-0378">Hydrolase</keyword>
<protein>
    <submittedName>
        <fullName evidence="1">HNH endonuclease</fullName>
    </submittedName>
</protein>
<keyword evidence="1" id="KW-0255">Endonuclease</keyword>
<dbReference type="InterPro" id="IPR011335">
    <property type="entry name" value="Restrct_endonuc-II-like"/>
</dbReference>
<organism evidence="1 2">
    <name type="scientific">phage Lak_Megaphage_RVC_JS4_GC31</name>
    <dbReference type="NCBI Taxonomy" id="3109228"/>
    <lineage>
        <taxon>Viruses</taxon>
        <taxon>Duplodnaviria</taxon>
        <taxon>Heunggongvirae</taxon>
        <taxon>Uroviricota</taxon>
        <taxon>Caudoviricetes</taxon>
        <taxon>Caudoviricetes code 15 clade</taxon>
    </lineage>
</organism>
<dbReference type="EMBL" id="OR769222">
    <property type="protein sequence ID" value="WQJ52982.1"/>
    <property type="molecule type" value="Genomic_DNA"/>
</dbReference>
<proteinExistence type="predicted"/>